<dbReference type="EMBL" id="CP005745">
    <property type="protein sequence ID" value="AHH10471.1"/>
    <property type="molecule type" value="Genomic_DNA"/>
</dbReference>
<dbReference type="GO" id="GO:0032153">
    <property type="term" value="C:cell division site"/>
    <property type="evidence" value="ECO:0007669"/>
    <property type="project" value="TreeGrafter"/>
</dbReference>
<accession>W5SZK2</accession>
<keyword evidence="4 16" id="KW-0812">Transmembrane</keyword>
<evidence type="ECO:0000313" key="17">
    <source>
        <dbReference type="EMBL" id="AHH10471.1"/>
    </source>
</evidence>
<evidence type="ECO:0000256" key="1">
    <source>
        <dbReference type="ARBA" id="ARBA00004141"/>
    </source>
</evidence>
<organism evidence="17 18">
    <name type="scientific">Borrelia coriaceae ATCC 43381</name>
    <dbReference type="NCBI Taxonomy" id="1408429"/>
    <lineage>
        <taxon>Bacteria</taxon>
        <taxon>Pseudomonadati</taxon>
        <taxon>Spirochaetota</taxon>
        <taxon>Spirochaetia</taxon>
        <taxon>Spirochaetales</taxon>
        <taxon>Borreliaceae</taxon>
        <taxon>Borrelia</taxon>
    </lineage>
</organism>
<feature type="transmembrane region" description="Helical" evidence="16">
    <location>
        <begin position="12"/>
        <end position="34"/>
    </location>
</feature>
<evidence type="ECO:0000256" key="4">
    <source>
        <dbReference type="ARBA" id="ARBA00022692"/>
    </source>
</evidence>
<evidence type="ECO:0000256" key="11">
    <source>
        <dbReference type="ARBA" id="ARBA00038053"/>
    </source>
</evidence>
<comment type="catalytic activity">
    <reaction evidence="15">
        <text>[GlcNAc-(1-&gt;4)-Mur2Ac(oyl-L-Ala-gamma-D-Glu-L-Lys-D-Ala-D-Ala)](n)-di-trans,octa-cis-undecaprenyl diphosphate + beta-D-GlcNAc-(1-&gt;4)-Mur2Ac(oyl-L-Ala-gamma-D-Glu-L-Lys-D-Ala-D-Ala)-di-trans,octa-cis-undecaprenyl diphosphate = [GlcNAc-(1-&gt;4)-Mur2Ac(oyl-L-Ala-gamma-D-Glu-L-Lys-D-Ala-D-Ala)](n+1)-di-trans,octa-cis-undecaprenyl diphosphate + di-trans,octa-cis-undecaprenyl diphosphate + H(+)</text>
        <dbReference type="Rhea" id="RHEA:23708"/>
        <dbReference type="Rhea" id="RHEA-COMP:9602"/>
        <dbReference type="Rhea" id="RHEA-COMP:9603"/>
        <dbReference type="ChEBI" id="CHEBI:15378"/>
        <dbReference type="ChEBI" id="CHEBI:58405"/>
        <dbReference type="ChEBI" id="CHEBI:60033"/>
        <dbReference type="ChEBI" id="CHEBI:78435"/>
        <dbReference type="EC" id="2.4.99.28"/>
    </reaction>
</comment>
<evidence type="ECO:0000256" key="13">
    <source>
        <dbReference type="ARBA" id="ARBA00041418"/>
    </source>
</evidence>
<evidence type="ECO:0000256" key="9">
    <source>
        <dbReference type="ARBA" id="ARBA00032370"/>
    </source>
</evidence>
<keyword evidence="6" id="KW-0573">Peptidoglycan synthesis</keyword>
<evidence type="ECO:0000256" key="6">
    <source>
        <dbReference type="ARBA" id="ARBA00022984"/>
    </source>
</evidence>
<comment type="subcellular location">
    <subcellularLocation>
        <location evidence="1">Membrane</location>
        <topology evidence="1">Multi-pass membrane protein</topology>
    </subcellularLocation>
</comment>
<evidence type="ECO:0000256" key="14">
    <source>
        <dbReference type="ARBA" id="ARBA00044770"/>
    </source>
</evidence>
<feature type="transmembrane region" description="Helical" evidence="16">
    <location>
        <begin position="171"/>
        <end position="200"/>
    </location>
</feature>
<evidence type="ECO:0000256" key="12">
    <source>
        <dbReference type="ARBA" id="ARBA00041185"/>
    </source>
</evidence>
<feature type="transmembrane region" description="Helical" evidence="16">
    <location>
        <begin position="75"/>
        <end position="95"/>
    </location>
</feature>
<dbReference type="STRING" id="1313292.BCO_0084901"/>
<keyword evidence="8 16" id="KW-0472">Membrane</keyword>
<keyword evidence="18" id="KW-1185">Reference proteome</keyword>
<sequence>MFVEQASLRKYYLLILWSLVAYGLIIFYTSSFFLSLELTGDPNFLFLMRLKYLFLSFMVFFFFERISLDILKKIVSIILLVTFILVLATFFSPSISGAQRWIFVKGVSIQPSEIFKVSFTIYLSSYLSKFRLKLDNNVAYWLKPMLIFGIFWLCIILQNDYSTAIYFAYSFFYYFICFWNVIGVHFCYFTYFCSNFYAFFNI</sequence>
<dbReference type="AlphaFoldDB" id="W5SZK2"/>
<dbReference type="eggNOG" id="COG0772">
    <property type="taxonomic scope" value="Bacteria"/>
</dbReference>
<keyword evidence="2" id="KW-0328">Glycosyltransferase</keyword>
<dbReference type="PANTHER" id="PTHR30474">
    <property type="entry name" value="CELL CYCLE PROTEIN"/>
    <property type="match status" value="1"/>
</dbReference>
<evidence type="ECO:0000256" key="7">
    <source>
        <dbReference type="ARBA" id="ARBA00022989"/>
    </source>
</evidence>
<dbReference type="GO" id="GO:0051301">
    <property type="term" value="P:cell division"/>
    <property type="evidence" value="ECO:0007669"/>
    <property type="project" value="UniProtKB-KW"/>
</dbReference>
<feature type="transmembrane region" description="Helical" evidence="16">
    <location>
        <begin position="140"/>
        <end position="159"/>
    </location>
</feature>
<dbReference type="PATRIC" id="fig|1313292.3.peg.317"/>
<reference evidence="17" key="1">
    <citation type="submission" date="2013-04" db="EMBL/GenBank/DDBJ databases">
        <title>Comparative Genomics of Relapsing Fever Spirochetes.</title>
        <authorList>
            <person name="Schwan T.G."/>
            <person name="Raffel S.J."/>
            <person name="Porcella S.F."/>
            <person name="Martens C.A."/>
            <person name="Bruno D.P."/>
            <person name="Ricklefs S.M."/>
            <person name="Barbian K.B."/>
        </authorList>
    </citation>
    <scope>NUCLEOTIDE SEQUENCE [LARGE SCALE GENOMIC DNA]</scope>
    <source>
        <strain evidence="17">Co53</strain>
    </source>
</reference>
<evidence type="ECO:0000256" key="16">
    <source>
        <dbReference type="SAM" id="Phobius"/>
    </source>
</evidence>
<dbReference type="GO" id="GO:0008955">
    <property type="term" value="F:peptidoglycan glycosyltransferase activity"/>
    <property type="evidence" value="ECO:0007669"/>
    <property type="project" value="UniProtKB-EC"/>
</dbReference>
<keyword evidence="17" id="KW-0132">Cell division</keyword>
<dbReference type="GO" id="GO:0015648">
    <property type="term" value="F:lipid-linked peptidoglycan transporter activity"/>
    <property type="evidence" value="ECO:0007669"/>
    <property type="project" value="TreeGrafter"/>
</dbReference>
<keyword evidence="17" id="KW-0131">Cell cycle</keyword>
<dbReference type="Proteomes" id="UP000019330">
    <property type="component" value="Chromosome"/>
</dbReference>
<keyword evidence="3" id="KW-0808">Transferase</keyword>
<dbReference type="Pfam" id="PF01098">
    <property type="entry name" value="FTSW_RODA_SPOVE"/>
    <property type="match status" value="1"/>
</dbReference>
<evidence type="ECO:0000256" key="5">
    <source>
        <dbReference type="ARBA" id="ARBA00022960"/>
    </source>
</evidence>
<dbReference type="PANTHER" id="PTHR30474:SF2">
    <property type="entry name" value="PEPTIDOGLYCAN GLYCOSYLTRANSFERASE FTSW-RELATED"/>
    <property type="match status" value="1"/>
</dbReference>
<gene>
    <name evidence="17" type="ORF">BCO_0084901</name>
</gene>
<evidence type="ECO:0000256" key="10">
    <source>
        <dbReference type="ARBA" id="ARBA00033270"/>
    </source>
</evidence>
<dbReference type="HOGENOM" id="CLU_1352450_0_0_12"/>
<name>W5SZK2_9SPIR</name>
<evidence type="ECO:0000256" key="8">
    <source>
        <dbReference type="ARBA" id="ARBA00023136"/>
    </source>
</evidence>
<evidence type="ECO:0000256" key="3">
    <source>
        <dbReference type="ARBA" id="ARBA00022679"/>
    </source>
</evidence>
<evidence type="ECO:0000256" key="15">
    <source>
        <dbReference type="ARBA" id="ARBA00049902"/>
    </source>
</evidence>
<dbReference type="InterPro" id="IPR001182">
    <property type="entry name" value="FtsW/RodA"/>
</dbReference>
<feature type="transmembrane region" description="Helical" evidence="16">
    <location>
        <begin position="46"/>
        <end position="63"/>
    </location>
</feature>
<protein>
    <recommendedName>
        <fullName evidence="12">Probable peptidoglycan glycosyltransferase FtsW</fullName>
        <ecNumber evidence="14">2.4.99.28</ecNumber>
    </recommendedName>
    <alternativeName>
        <fullName evidence="13">Cell division protein FtsW</fullName>
    </alternativeName>
    <alternativeName>
        <fullName evidence="10">Cell wall polymerase</fullName>
    </alternativeName>
    <alternativeName>
        <fullName evidence="9">Peptidoglycan polymerase</fullName>
    </alternativeName>
</protein>
<keyword evidence="5" id="KW-0133">Cell shape</keyword>
<evidence type="ECO:0000313" key="18">
    <source>
        <dbReference type="Proteomes" id="UP000019330"/>
    </source>
</evidence>
<keyword evidence="7 16" id="KW-1133">Transmembrane helix</keyword>
<comment type="similarity">
    <text evidence="11">Belongs to the SEDS family. FtsW subfamily.</text>
</comment>
<proteinExistence type="inferred from homology"/>
<dbReference type="EC" id="2.4.99.28" evidence="14"/>
<evidence type="ECO:0000256" key="2">
    <source>
        <dbReference type="ARBA" id="ARBA00022676"/>
    </source>
</evidence>
<dbReference type="GO" id="GO:0008360">
    <property type="term" value="P:regulation of cell shape"/>
    <property type="evidence" value="ECO:0007669"/>
    <property type="project" value="UniProtKB-KW"/>
</dbReference>
<dbReference type="GO" id="GO:0005886">
    <property type="term" value="C:plasma membrane"/>
    <property type="evidence" value="ECO:0007669"/>
    <property type="project" value="TreeGrafter"/>
</dbReference>
<dbReference type="GO" id="GO:0009252">
    <property type="term" value="P:peptidoglycan biosynthetic process"/>
    <property type="evidence" value="ECO:0007669"/>
    <property type="project" value="UniProtKB-KW"/>
</dbReference>